<dbReference type="AlphaFoldDB" id="A0A026WJ44"/>
<accession>A0A026WJ44</accession>
<gene>
    <name evidence="3" type="ORF">X777_05354</name>
</gene>
<organism evidence="3 4">
    <name type="scientific">Ooceraea biroi</name>
    <name type="common">Clonal raider ant</name>
    <name type="synonym">Cerapachys biroi</name>
    <dbReference type="NCBI Taxonomy" id="2015173"/>
    <lineage>
        <taxon>Eukaryota</taxon>
        <taxon>Metazoa</taxon>
        <taxon>Ecdysozoa</taxon>
        <taxon>Arthropoda</taxon>
        <taxon>Hexapoda</taxon>
        <taxon>Insecta</taxon>
        <taxon>Pterygota</taxon>
        <taxon>Neoptera</taxon>
        <taxon>Endopterygota</taxon>
        <taxon>Hymenoptera</taxon>
        <taxon>Apocrita</taxon>
        <taxon>Aculeata</taxon>
        <taxon>Formicoidea</taxon>
        <taxon>Formicidae</taxon>
        <taxon>Dorylinae</taxon>
        <taxon>Ooceraea</taxon>
    </lineage>
</organism>
<evidence type="ECO:0000256" key="2">
    <source>
        <dbReference type="SAM" id="MobiDB-lite"/>
    </source>
</evidence>
<reference evidence="3 4" key="1">
    <citation type="journal article" date="2014" name="Curr. Biol.">
        <title>The genome of the clonal raider ant Cerapachys biroi.</title>
        <authorList>
            <person name="Oxley P.R."/>
            <person name="Ji L."/>
            <person name="Fetter-Pruneda I."/>
            <person name="McKenzie S.K."/>
            <person name="Li C."/>
            <person name="Hu H."/>
            <person name="Zhang G."/>
            <person name="Kronauer D.J."/>
        </authorList>
    </citation>
    <scope>NUCLEOTIDE SEQUENCE [LARGE SCALE GENOMIC DNA]</scope>
</reference>
<name>A0A026WJ44_OOCBI</name>
<dbReference type="Proteomes" id="UP000053097">
    <property type="component" value="Unassembled WGS sequence"/>
</dbReference>
<protein>
    <recommendedName>
        <fullName evidence="5">BEN domain-containing protein</fullName>
    </recommendedName>
</protein>
<dbReference type="OMA" id="EPNETHN"/>
<evidence type="ECO:0000313" key="3">
    <source>
        <dbReference type="EMBL" id="EZA55099.1"/>
    </source>
</evidence>
<evidence type="ECO:0000313" key="4">
    <source>
        <dbReference type="Proteomes" id="UP000053097"/>
    </source>
</evidence>
<keyword evidence="1" id="KW-0175">Coiled coil</keyword>
<feature type="coiled-coil region" evidence="1">
    <location>
        <begin position="125"/>
        <end position="152"/>
    </location>
</feature>
<sequence>MDSQIKFASVRYYDNERKKIHIVPIEKIQNFEVLDKYEDPYFVERLNTVSMEEKKLRYSDAVQKIFDKDNAEPNETHNKTVIFHSRYYNKYEDIINKKLRTVNRDSPVVEKKDEKLFESALQKQIQYFKHENEELKLENRNLRSDIFLLKEELHTLKTKKQLFPEEQKRSASPTTSTPKRMRGEITVNVENTLFECRKIKKKGSDLDYDSDQYLGLTNKENMSAWYDEVNGRTIKMMHLKYGISIPYMTWKEIRKLKRPSLFVRQLSRALWGVDKLMNRAVVVERSKDRLPNRSPRKPLTPAKRLF</sequence>
<feature type="region of interest" description="Disordered" evidence="2">
    <location>
        <begin position="286"/>
        <end position="306"/>
    </location>
</feature>
<proteinExistence type="predicted"/>
<keyword evidence="4" id="KW-1185">Reference proteome</keyword>
<dbReference type="EMBL" id="KK107228">
    <property type="protein sequence ID" value="EZA55099.1"/>
    <property type="molecule type" value="Genomic_DNA"/>
</dbReference>
<evidence type="ECO:0000256" key="1">
    <source>
        <dbReference type="SAM" id="Coils"/>
    </source>
</evidence>
<evidence type="ECO:0008006" key="5">
    <source>
        <dbReference type="Google" id="ProtNLM"/>
    </source>
</evidence>